<evidence type="ECO:0000256" key="1">
    <source>
        <dbReference type="SAM" id="SignalP"/>
    </source>
</evidence>
<organism evidence="2 3">
    <name type="scientific">Putridiphycobacter roseus</name>
    <dbReference type="NCBI Taxonomy" id="2219161"/>
    <lineage>
        <taxon>Bacteria</taxon>
        <taxon>Pseudomonadati</taxon>
        <taxon>Bacteroidota</taxon>
        <taxon>Flavobacteriia</taxon>
        <taxon>Flavobacteriales</taxon>
        <taxon>Crocinitomicaceae</taxon>
        <taxon>Putridiphycobacter</taxon>
    </lineage>
</organism>
<keyword evidence="3" id="KW-1185">Reference proteome</keyword>
<dbReference type="Proteomes" id="UP000249248">
    <property type="component" value="Unassembled WGS sequence"/>
</dbReference>
<comment type="caution">
    <text evidence="2">The sequence shown here is derived from an EMBL/GenBank/DDBJ whole genome shotgun (WGS) entry which is preliminary data.</text>
</comment>
<dbReference type="AlphaFoldDB" id="A0A2W1NK64"/>
<protein>
    <submittedName>
        <fullName evidence="2">Gliding motility protein GldN</fullName>
    </submittedName>
</protein>
<gene>
    <name evidence="2" type="ORF">DNU06_00330</name>
</gene>
<feature type="chain" id="PRO_5016038003" evidence="1">
    <location>
        <begin position="20"/>
        <end position="336"/>
    </location>
</feature>
<accession>A0A2W1NK64</accession>
<evidence type="ECO:0000313" key="3">
    <source>
        <dbReference type="Proteomes" id="UP000249248"/>
    </source>
</evidence>
<proteinExistence type="predicted"/>
<keyword evidence="1" id="KW-0732">Signal</keyword>
<dbReference type="NCBIfam" id="TIGR03523">
    <property type="entry name" value="GldN"/>
    <property type="match status" value="1"/>
</dbReference>
<evidence type="ECO:0000313" key="2">
    <source>
        <dbReference type="EMBL" id="PZE18316.1"/>
    </source>
</evidence>
<dbReference type="OrthoDB" id="1141916at2"/>
<reference evidence="2 3" key="1">
    <citation type="submission" date="2018-06" db="EMBL/GenBank/DDBJ databases">
        <title>The draft genome sequence of Crocinitomix sp. SM1701.</title>
        <authorList>
            <person name="Zhang X."/>
        </authorList>
    </citation>
    <scope>NUCLEOTIDE SEQUENCE [LARGE SCALE GENOMIC DNA]</scope>
    <source>
        <strain evidence="2 3">SM1701</strain>
    </source>
</reference>
<sequence length="336" mass="39788">MKKLSILLVVCLLGSIAIAQGDDVRGPISYPAPGVMDGVYMESNIPTKKVVPYEFVREADVIWSKKVWRVIDLREKFNHPLYYPLDDIEEGMWKKNTTRWSLWTIIRHHIMTGELTLYSPFNPNWEAWKDGDLFKYPVTSNNPGGTYYNDKEFRERMFIYVGTEKVDPFADPLKSLVYPDEDSLKMGADGFMEAVYPPSDTLWFKSKDIVQYKIKEQWFFDKERSIMECRILGIAPMVYARDNNDNITGFRELFWLYFPQCRYVFQNFFVQSSSNDAQRMSFDDLFWKRKFTSYITKESNLYDRDIDTYKAGVDALLESERIKEDIFTFEHDLWSF</sequence>
<dbReference type="InterPro" id="IPR019847">
    <property type="entry name" value="Gliding_motility_assoc_GldN"/>
</dbReference>
<dbReference type="RefSeq" id="WP_111061217.1">
    <property type="nucleotide sequence ID" value="NZ_JBHUCU010000007.1"/>
</dbReference>
<name>A0A2W1NK64_9FLAO</name>
<feature type="signal peptide" evidence="1">
    <location>
        <begin position="1"/>
        <end position="19"/>
    </location>
</feature>
<dbReference type="Pfam" id="PF19841">
    <property type="entry name" value="GldN"/>
    <property type="match status" value="1"/>
</dbReference>
<dbReference type="EMBL" id="QKSB01000001">
    <property type="protein sequence ID" value="PZE18316.1"/>
    <property type="molecule type" value="Genomic_DNA"/>
</dbReference>